<evidence type="ECO:0000313" key="2">
    <source>
        <dbReference type="EMBL" id="MDW0111170.1"/>
    </source>
</evidence>
<evidence type="ECO:0000259" key="1">
    <source>
        <dbReference type="Pfam" id="PF00462"/>
    </source>
</evidence>
<dbReference type="PROSITE" id="PS51354">
    <property type="entry name" value="GLUTAREDOXIN_2"/>
    <property type="match status" value="1"/>
</dbReference>
<dbReference type="InterPro" id="IPR051548">
    <property type="entry name" value="Grx-like_ET"/>
</dbReference>
<dbReference type="SUPFAM" id="SSF52833">
    <property type="entry name" value="Thioredoxin-like"/>
    <property type="match status" value="1"/>
</dbReference>
<name>A0ABU4G2G2_9BACL</name>
<organism evidence="2 3">
    <name type="scientific">Sporosarcina aquimarina</name>
    <dbReference type="NCBI Taxonomy" id="114975"/>
    <lineage>
        <taxon>Bacteria</taxon>
        <taxon>Bacillati</taxon>
        <taxon>Bacillota</taxon>
        <taxon>Bacilli</taxon>
        <taxon>Bacillales</taxon>
        <taxon>Caryophanaceae</taxon>
        <taxon>Sporosarcina</taxon>
    </lineage>
</organism>
<comment type="caution">
    <text evidence="2">The sequence shown here is derived from an EMBL/GenBank/DDBJ whole genome shotgun (WGS) entry which is preliminary data.</text>
</comment>
<dbReference type="InterPro" id="IPR036249">
    <property type="entry name" value="Thioredoxin-like_sf"/>
</dbReference>
<dbReference type="Gene3D" id="3.40.30.10">
    <property type="entry name" value="Glutaredoxin"/>
    <property type="match status" value="1"/>
</dbReference>
<dbReference type="RefSeq" id="WP_317936787.1">
    <property type="nucleotide sequence ID" value="NZ_JAUBDH010000010.1"/>
</dbReference>
<proteinExistence type="predicted"/>
<dbReference type="PANTHER" id="PTHR34386">
    <property type="entry name" value="GLUTAREDOXIN"/>
    <property type="match status" value="1"/>
</dbReference>
<protein>
    <submittedName>
        <fullName evidence="2">Glutaredoxin family protein</fullName>
    </submittedName>
</protein>
<dbReference type="Pfam" id="PF00462">
    <property type="entry name" value="Glutaredoxin"/>
    <property type="match status" value="1"/>
</dbReference>
<dbReference type="EMBL" id="JAUBDH010000010">
    <property type="protein sequence ID" value="MDW0111170.1"/>
    <property type="molecule type" value="Genomic_DNA"/>
</dbReference>
<dbReference type="PANTHER" id="PTHR34386:SF1">
    <property type="entry name" value="GLUTAREDOXIN-LIKE PROTEIN NRDH"/>
    <property type="match status" value="1"/>
</dbReference>
<dbReference type="CDD" id="cd02976">
    <property type="entry name" value="NrdH"/>
    <property type="match status" value="1"/>
</dbReference>
<feature type="domain" description="Glutaredoxin" evidence="1">
    <location>
        <begin position="7"/>
        <end position="63"/>
    </location>
</feature>
<gene>
    <name evidence="2" type="ORF">QT716_14190</name>
</gene>
<reference evidence="2 3" key="1">
    <citation type="submission" date="2023-06" db="EMBL/GenBank/DDBJ databases">
        <title>Sporosarcina sp. nov., isolated from Korean traditional fermented seafood 'Jeotgal'.</title>
        <authorList>
            <person name="Yang A.-I."/>
            <person name="Shin N.-R."/>
        </authorList>
    </citation>
    <scope>NUCLEOTIDE SEQUENCE [LARGE SCALE GENOMIC DNA]</scope>
    <source>
        <strain evidence="2 3">KCTC3840</strain>
    </source>
</reference>
<sequence length="91" mass="10497">MKDAQFELYTRPTCSDCQEAKAFLAEHHIPYIGYDLSTEPEKEKELIKVSGARVVPAFVFKEKSFLGLRSKPKVFIGFERNEEEIKKLLAM</sequence>
<keyword evidence="3" id="KW-1185">Reference proteome</keyword>
<dbReference type="InterPro" id="IPR002109">
    <property type="entry name" value="Glutaredoxin"/>
</dbReference>
<dbReference type="Proteomes" id="UP001280629">
    <property type="component" value="Unassembled WGS sequence"/>
</dbReference>
<accession>A0ABU4G2G2</accession>
<evidence type="ECO:0000313" key="3">
    <source>
        <dbReference type="Proteomes" id="UP001280629"/>
    </source>
</evidence>